<dbReference type="GO" id="GO:0015627">
    <property type="term" value="C:type II protein secretion system complex"/>
    <property type="evidence" value="ECO:0007669"/>
    <property type="project" value="InterPro"/>
</dbReference>
<dbReference type="AlphaFoldDB" id="W0AAZ2"/>
<gene>
    <name evidence="11" type="ORF">NX02_12890</name>
</gene>
<evidence type="ECO:0000256" key="10">
    <source>
        <dbReference type="SAM" id="Phobius"/>
    </source>
</evidence>
<dbReference type="PANTHER" id="PTHR39583:SF2">
    <property type="entry name" value="TYPE II SECRETION SYSTEM PROTEIN J"/>
    <property type="match status" value="1"/>
</dbReference>
<evidence type="ECO:0000256" key="1">
    <source>
        <dbReference type="ARBA" id="ARBA00004377"/>
    </source>
</evidence>
<dbReference type="SUPFAM" id="SSF54523">
    <property type="entry name" value="Pili subunits"/>
    <property type="match status" value="1"/>
</dbReference>
<dbReference type="PATRIC" id="fig|1123269.5.peg.2507"/>
<dbReference type="PANTHER" id="PTHR39583">
    <property type="entry name" value="TYPE II SECRETION SYSTEM PROTEIN J-RELATED"/>
    <property type="match status" value="1"/>
</dbReference>
<dbReference type="Pfam" id="PF07963">
    <property type="entry name" value="N_methyl"/>
    <property type="match status" value="1"/>
</dbReference>
<dbReference type="KEGG" id="ssan:NX02_12890"/>
<keyword evidence="9 10" id="KW-0472">Membrane</keyword>
<dbReference type="STRING" id="1123269.NX02_12890"/>
<evidence type="ECO:0000313" key="11">
    <source>
        <dbReference type="EMBL" id="AHE54276.1"/>
    </source>
</evidence>
<dbReference type="NCBIfam" id="TIGR02532">
    <property type="entry name" value="IV_pilin_GFxxxE"/>
    <property type="match status" value="1"/>
</dbReference>
<keyword evidence="5" id="KW-0488">Methylation</keyword>
<sequence length="237" mass="26177">MTSILSSRRSAEHGFTPVRRSAEHGFTPVRRSAEHGFTPVRRSAEHGFTLVELLVALFIFALLASAGVAILAFSVRAQAAASDRLTEIAGLGRVGAIVSADMAQVIPRSTRNREGDPLPAFDGLAVSNGEPFLSFVRTGWTNAEGAARASLQRVEYQFVDGRLERVPFAMLDGAEPITRSVLLDDVDRLSVRYRIDNDWMDTWQPTRAEGLPRAMELTIRRRDGVEYRQLFLVGTGY</sequence>
<protein>
    <recommendedName>
        <fullName evidence="3">Type II secretion system protein J</fullName>
    </recommendedName>
</protein>
<evidence type="ECO:0000256" key="8">
    <source>
        <dbReference type="ARBA" id="ARBA00022989"/>
    </source>
</evidence>
<keyword evidence="12" id="KW-1185">Reference proteome</keyword>
<dbReference type="Proteomes" id="UP000018851">
    <property type="component" value="Chromosome"/>
</dbReference>
<dbReference type="Gene3D" id="3.10.610.10">
    <property type="entry name" value="GSPII I/J protein-like"/>
    <property type="match status" value="1"/>
</dbReference>
<dbReference type="PROSITE" id="PS00409">
    <property type="entry name" value="PROKAR_NTER_METHYL"/>
    <property type="match status" value="1"/>
</dbReference>
<keyword evidence="4" id="KW-1003">Cell membrane</keyword>
<evidence type="ECO:0000256" key="2">
    <source>
        <dbReference type="ARBA" id="ARBA00011084"/>
    </source>
</evidence>
<organism evidence="11 12">
    <name type="scientific">Sphingomonas sanxanigenens DSM 19645 = NX02</name>
    <dbReference type="NCBI Taxonomy" id="1123269"/>
    <lineage>
        <taxon>Bacteria</taxon>
        <taxon>Pseudomonadati</taxon>
        <taxon>Pseudomonadota</taxon>
        <taxon>Alphaproteobacteria</taxon>
        <taxon>Sphingomonadales</taxon>
        <taxon>Sphingomonadaceae</taxon>
        <taxon>Sphingomonas</taxon>
    </lineage>
</organism>
<evidence type="ECO:0000256" key="9">
    <source>
        <dbReference type="ARBA" id="ARBA00023136"/>
    </source>
</evidence>
<dbReference type="HOGENOM" id="CLU_093850_3_0_5"/>
<keyword evidence="6" id="KW-0997">Cell inner membrane</keyword>
<dbReference type="OrthoDB" id="9794345at2"/>
<name>W0AAZ2_9SPHN</name>
<dbReference type="NCBIfam" id="TIGR01711">
    <property type="entry name" value="gspJ"/>
    <property type="match status" value="1"/>
</dbReference>
<evidence type="ECO:0000313" key="12">
    <source>
        <dbReference type="Proteomes" id="UP000018851"/>
    </source>
</evidence>
<dbReference type="EMBL" id="CP006644">
    <property type="protein sequence ID" value="AHE54276.1"/>
    <property type="molecule type" value="Genomic_DNA"/>
</dbReference>
<evidence type="ECO:0000256" key="4">
    <source>
        <dbReference type="ARBA" id="ARBA00022475"/>
    </source>
</evidence>
<dbReference type="GO" id="GO:0015628">
    <property type="term" value="P:protein secretion by the type II secretion system"/>
    <property type="evidence" value="ECO:0007669"/>
    <property type="project" value="InterPro"/>
</dbReference>
<evidence type="ECO:0000256" key="6">
    <source>
        <dbReference type="ARBA" id="ARBA00022519"/>
    </source>
</evidence>
<evidence type="ECO:0000256" key="5">
    <source>
        <dbReference type="ARBA" id="ARBA00022481"/>
    </source>
</evidence>
<dbReference type="eggNOG" id="COG4795">
    <property type="taxonomic scope" value="Bacteria"/>
</dbReference>
<comment type="subcellular location">
    <subcellularLocation>
        <location evidence="1">Cell inner membrane</location>
        <topology evidence="1">Single-pass membrane protein</topology>
    </subcellularLocation>
</comment>
<proteinExistence type="inferred from homology"/>
<dbReference type="InterPro" id="IPR012902">
    <property type="entry name" value="N_methyl_site"/>
</dbReference>
<reference evidence="11 12" key="1">
    <citation type="submission" date="2013-07" db="EMBL/GenBank/DDBJ databases">
        <title>Completed genome of Sphingomonas sanxanigenens NX02.</title>
        <authorList>
            <person name="Ma T."/>
            <person name="Huang H."/>
            <person name="Wu M."/>
            <person name="Li X."/>
            <person name="Li G."/>
        </authorList>
    </citation>
    <scope>NUCLEOTIDE SEQUENCE [LARGE SCALE GENOMIC DNA]</scope>
    <source>
        <strain evidence="11 12">NX02</strain>
    </source>
</reference>
<dbReference type="Pfam" id="PF11612">
    <property type="entry name" value="T2SSJ"/>
    <property type="match status" value="1"/>
</dbReference>
<keyword evidence="7 10" id="KW-0812">Transmembrane</keyword>
<keyword evidence="8 10" id="KW-1133">Transmembrane helix</keyword>
<evidence type="ECO:0000256" key="3">
    <source>
        <dbReference type="ARBA" id="ARBA00021539"/>
    </source>
</evidence>
<dbReference type="GO" id="GO:0005886">
    <property type="term" value="C:plasma membrane"/>
    <property type="evidence" value="ECO:0007669"/>
    <property type="project" value="UniProtKB-SubCell"/>
</dbReference>
<dbReference type="InterPro" id="IPR051621">
    <property type="entry name" value="T2SS_protein_J"/>
</dbReference>
<comment type="similarity">
    <text evidence="2">Belongs to the GSP J family.</text>
</comment>
<feature type="transmembrane region" description="Helical" evidence="10">
    <location>
        <begin position="50"/>
        <end position="75"/>
    </location>
</feature>
<dbReference type="InterPro" id="IPR045584">
    <property type="entry name" value="Pilin-like"/>
</dbReference>
<evidence type="ECO:0000256" key="7">
    <source>
        <dbReference type="ARBA" id="ARBA00022692"/>
    </source>
</evidence>
<accession>W0AAZ2</accession>
<dbReference type="InterPro" id="IPR010055">
    <property type="entry name" value="T2SS_protein-GspJ"/>
</dbReference>